<evidence type="ECO:0000313" key="1">
    <source>
        <dbReference type="EMBL" id="KAJ0034141.1"/>
    </source>
</evidence>
<proteinExistence type="predicted"/>
<gene>
    <name evidence="1" type="ORF">Pint_24195</name>
</gene>
<dbReference type="Proteomes" id="UP001163603">
    <property type="component" value="Chromosome 7"/>
</dbReference>
<name>A0ACC0YAK9_9ROSI</name>
<accession>A0ACC0YAK9</accession>
<sequence>MEVGRGSGLVVYFLVVSLRCLCFGGDAAVFSVTFVVGPVGWGVQNCPTVDIFFQIAFRSNWGVVWKCVSCRFGQAGSVLCIRSAAIGVLMVLIVREAWGVSRVAAVIKKQDIGRQIETSFGSKTRQLKWEVKVEYMFGTPDCMEHGLKGSNGQFLGPTIRNKAGDTISVEVTNKLHTEGVVIHWHGITQLGTPIPWADGTPSVSQYAINPGETFLYRFKVNRAGTYVYHGHFGMQRSARLYGSLIVDVGDGEKGPFHYDGVHDQEVDLSSKPFRWTRGPRKLLIKDDKEIRRKMASVHGSTSNPSGSESFSPDDQLP</sequence>
<keyword evidence="2" id="KW-1185">Reference proteome</keyword>
<dbReference type="EMBL" id="CM047742">
    <property type="protein sequence ID" value="KAJ0034141.1"/>
    <property type="molecule type" value="Genomic_DNA"/>
</dbReference>
<evidence type="ECO:0000313" key="2">
    <source>
        <dbReference type="Proteomes" id="UP001163603"/>
    </source>
</evidence>
<protein>
    <submittedName>
        <fullName evidence="1">Uncharacterized protein</fullName>
    </submittedName>
</protein>
<comment type="caution">
    <text evidence="1">The sequence shown here is derived from an EMBL/GenBank/DDBJ whole genome shotgun (WGS) entry which is preliminary data.</text>
</comment>
<organism evidence="1 2">
    <name type="scientific">Pistacia integerrima</name>
    <dbReference type="NCBI Taxonomy" id="434235"/>
    <lineage>
        <taxon>Eukaryota</taxon>
        <taxon>Viridiplantae</taxon>
        <taxon>Streptophyta</taxon>
        <taxon>Embryophyta</taxon>
        <taxon>Tracheophyta</taxon>
        <taxon>Spermatophyta</taxon>
        <taxon>Magnoliopsida</taxon>
        <taxon>eudicotyledons</taxon>
        <taxon>Gunneridae</taxon>
        <taxon>Pentapetalae</taxon>
        <taxon>rosids</taxon>
        <taxon>malvids</taxon>
        <taxon>Sapindales</taxon>
        <taxon>Anacardiaceae</taxon>
        <taxon>Pistacia</taxon>
    </lineage>
</organism>
<reference evidence="2" key="1">
    <citation type="journal article" date="2023" name="G3 (Bethesda)">
        <title>Genome assembly and association tests identify interacting loci associated with vigor, precocity, and sex in interspecific pistachio rootstocks.</title>
        <authorList>
            <person name="Palmer W."/>
            <person name="Jacygrad E."/>
            <person name="Sagayaradj S."/>
            <person name="Cavanaugh K."/>
            <person name="Han R."/>
            <person name="Bertier L."/>
            <person name="Beede B."/>
            <person name="Kafkas S."/>
            <person name="Golino D."/>
            <person name="Preece J."/>
            <person name="Michelmore R."/>
        </authorList>
    </citation>
    <scope>NUCLEOTIDE SEQUENCE [LARGE SCALE GENOMIC DNA]</scope>
</reference>